<dbReference type="AlphaFoldDB" id="A0A378HYT2"/>
<dbReference type="OrthoDB" id="1453999at2"/>
<name>A0A378HYT2_9GAMM</name>
<evidence type="ECO:0000313" key="1">
    <source>
        <dbReference type="EMBL" id="STX28068.1"/>
    </source>
</evidence>
<dbReference type="RefSeq" id="WP_115301843.1">
    <property type="nucleotide sequence ID" value="NZ_CAAAHO010000008.1"/>
</dbReference>
<gene>
    <name evidence="1" type="ORF">NCTC13315_00591</name>
</gene>
<reference evidence="1 2" key="1">
    <citation type="submission" date="2018-06" db="EMBL/GenBank/DDBJ databases">
        <authorList>
            <consortium name="Pathogen Informatics"/>
            <person name="Doyle S."/>
        </authorList>
    </citation>
    <scope>NUCLEOTIDE SEQUENCE [LARGE SCALE GENOMIC DNA]</scope>
    <source>
        <strain evidence="1 2">NCTC13315</strain>
    </source>
</reference>
<dbReference type="EMBL" id="UGNV01000001">
    <property type="protein sequence ID" value="STX28068.1"/>
    <property type="molecule type" value="Genomic_DNA"/>
</dbReference>
<protein>
    <submittedName>
        <fullName evidence="1">Uncharacterized protein</fullName>
    </submittedName>
</protein>
<keyword evidence="2" id="KW-1185">Reference proteome</keyword>
<sequence length="92" mass="9942">MSIRPEEILPDDKNFANINGINVRKGTVASALANADILDSNSATEAEKAEALKMIKTLAPALIALGLTKHLTWKNSAIQQVINDCLQEKKLS</sequence>
<proteinExistence type="predicted"/>
<accession>A0A378HYT2</accession>
<organism evidence="1 2">
    <name type="scientific">Legionella beliardensis</name>
    <dbReference type="NCBI Taxonomy" id="91822"/>
    <lineage>
        <taxon>Bacteria</taxon>
        <taxon>Pseudomonadati</taxon>
        <taxon>Pseudomonadota</taxon>
        <taxon>Gammaproteobacteria</taxon>
        <taxon>Legionellales</taxon>
        <taxon>Legionellaceae</taxon>
        <taxon>Legionella</taxon>
    </lineage>
</organism>
<evidence type="ECO:0000313" key="2">
    <source>
        <dbReference type="Proteomes" id="UP000254968"/>
    </source>
</evidence>
<dbReference type="Proteomes" id="UP000254968">
    <property type="component" value="Unassembled WGS sequence"/>
</dbReference>